<feature type="compositionally biased region" description="Basic and acidic residues" evidence="1">
    <location>
        <begin position="1"/>
        <end position="15"/>
    </location>
</feature>
<proteinExistence type="predicted"/>
<evidence type="ECO:0000313" key="2">
    <source>
        <dbReference type="EMBL" id="TWJ08170.1"/>
    </source>
</evidence>
<comment type="caution">
    <text evidence="2">The sequence shown here is derived from an EMBL/GenBank/DDBJ whole genome shotgun (WGS) entry which is preliminary data.</text>
</comment>
<name>A0A562URC3_9ACTN</name>
<dbReference type="Proteomes" id="UP000321617">
    <property type="component" value="Unassembled WGS sequence"/>
</dbReference>
<feature type="compositionally biased region" description="Gly residues" evidence="1">
    <location>
        <begin position="44"/>
        <end position="53"/>
    </location>
</feature>
<reference evidence="2 3" key="1">
    <citation type="journal article" date="2013" name="Stand. Genomic Sci.">
        <title>Genomic Encyclopedia of Type Strains, Phase I: The one thousand microbial genomes (KMG-I) project.</title>
        <authorList>
            <person name="Kyrpides N.C."/>
            <person name="Woyke T."/>
            <person name="Eisen J.A."/>
            <person name="Garrity G."/>
            <person name="Lilburn T.G."/>
            <person name="Beck B.J."/>
            <person name="Whitman W.B."/>
            <person name="Hugenholtz P."/>
            <person name="Klenk H.P."/>
        </authorList>
    </citation>
    <scope>NUCLEOTIDE SEQUENCE [LARGE SCALE GENOMIC DNA]</scope>
    <source>
        <strain evidence="2 3">DSM 45044</strain>
    </source>
</reference>
<keyword evidence="3" id="KW-1185">Reference proteome</keyword>
<sequence length="53" mass="5347">MTEDANRPDDLETRGKGISGAPDTEPAGDDDTSPTPEDDTATGDGKGISGSPE</sequence>
<dbReference type="AlphaFoldDB" id="A0A562URC3"/>
<accession>A0A562URC3</accession>
<dbReference type="EMBL" id="VLLL01000008">
    <property type="protein sequence ID" value="TWJ08170.1"/>
    <property type="molecule type" value="Genomic_DNA"/>
</dbReference>
<feature type="region of interest" description="Disordered" evidence="1">
    <location>
        <begin position="1"/>
        <end position="53"/>
    </location>
</feature>
<gene>
    <name evidence="2" type="ORF">LX16_4391</name>
</gene>
<evidence type="ECO:0000256" key="1">
    <source>
        <dbReference type="SAM" id="MobiDB-lite"/>
    </source>
</evidence>
<organism evidence="2 3">
    <name type="scientific">Stackebrandtia albiflava</name>
    <dbReference type="NCBI Taxonomy" id="406432"/>
    <lineage>
        <taxon>Bacteria</taxon>
        <taxon>Bacillati</taxon>
        <taxon>Actinomycetota</taxon>
        <taxon>Actinomycetes</taxon>
        <taxon>Glycomycetales</taxon>
        <taxon>Glycomycetaceae</taxon>
        <taxon>Stackebrandtia</taxon>
    </lineage>
</organism>
<feature type="compositionally biased region" description="Acidic residues" evidence="1">
    <location>
        <begin position="26"/>
        <end position="41"/>
    </location>
</feature>
<protein>
    <submittedName>
        <fullName evidence="2">Uncharacterized protein</fullName>
    </submittedName>
</protein>
<evidence type="ECO:0000313" key="3">
    <source>
        <dbReference type="Proteomes" id="UP000321617"/>
    </source>
</evidence>